<reference evidence="2" key="1">
    <citation type="journal article" date="2014" name="Int. J. Syst. Evol. Microbiol.">
        <title>Complete genome sequence of Corynebacterium casei LMG S-19264T (=DSM 44701T), isolated from a smear-ripened cheese.</title>
        <authorList>
            <consortium name="US DOE Joint Genome Institute (JGI-PGF)"/>
            <person name="Walter F."/>
            <person name="Albersmeier A."/>
            <person name="Kalinowski J."/>
            <person name="Ruckert C."/>
        </authorList>
    </citation>
    <scope>NUCLEOTIDE SEQUENCE</scope>
    <source>
        <strain evidence="2">CGMCC 4.7272</strain>
    </source>
</reference>
<comment type="caution">
    <text evidence="2">The sequence shown here is derived from an EMBL/GenBank/DDBJ whole genome shotgun (WGS) entry which is preliminary data.</text>
</comment>
<dbReference type="EMBL" id="BMMU01000017">
    <property type="protein sequence ID" value="GGJ46261.1"/>
    <property type="molecule type" value="Genomic_DNA"/>
</dbReference>
<evidence type="ECO:0000259" key="1">
    <source>
        <dbReference type="PROSITE" id="PS51186"/>
    </source>
</evidence>
<proteinExistence type="predicted"/>
<gene>
    <name evidence="2" type="ORF">GCM10012282_48960</name>
</gene>
<accession>A0A917L8M3</accession>
<feature type="domain" description="N-acetyltransferase" evidence="1">
    <location>
        <begin position="83"/>
        <end position="222"/>
    </location>
</feature>
<organism evidence="2 3">
    <name type="scientific">Streptomyces lacrimifluminis</name>
    <dbReference type="NCBI Taxonomy" id="1500077"/>
    <lineage>
        <taxon>Bacteria</taxon>
        <taxon>Bacillati</taxon>
        <taxon>Actinomycetota</taxon>
        <taxon>Actinomycetes</taxon>
        <taxon>Kitasatosporales</taxon>
        <taxon>Streptomycetaceae</taxon>
        <taxon>Streptomyces</taxon>
    </lineage>
</organism>
<dbReference type="Pfam" id="PF00583">
    <property type="entry name" value="Acetyltransf_1"/>
    <property type="match status" value="1"/>
</dbReference>
<reference evidence="2" key="2">
    <citation type="submission" date="2020-09" db="EMBL/GenBank/DDBJ databases">
        <authorList>
            <person name="Sun Q."/>
            <person name="Zhou Y."/>
        </authorList>
    </citation>
    <scope>NUCLEOTIDE SEQUENCE</scope>
    <source>
        <strain evidence="2">CGMCC 4.7272</strain>
    </source>
</reference>
<dbReference type="GO" id="GO:0016747">
    <property type="term" value="F:acyltransferase activity, transferring groups other than amino-acyl groups"/>
    <property type="evidence" value="ECO:0007669"/>
    <property type="project" value="InterPro"/>
</dbReference>
<evidence type="ECO:0000313" key="3">
    <source>
        <dbReference type="Proteomes" id="UP000625682"/>
    </source>
</evidence>
<dbReference type="InterPro" id="IPR000182">
    <property type="entry name" value="GNAT_dom"/>
</dbReference>
<dbReference type="PROSITE" id="PS51186">
    <property type="entry name" value="GNAT"/>
    <property type="match status" value="1"/>
</dbReference>
<dbReference type="Proteomes" id="UP000625682">
    <property type="component" value="Unassembled WGS sequence"/>
</dbReference>
<name>A0A917L8M3_9ACTN</name>
<dbReference type="Gene3D" id="3.40.630.30">
    <property type="match status" value="1"/>
</dbReference>
<dbReference type="InterPro" id="IPR016181">
    <property type="entry name" value="Acyl_CoA_acyltransferase"/>
</dbReference>
<sequence>MWTDRAGLGRRLGGLARGVAAAGRALGCTIDVGTAGHVTRHVLDAVNDGVEERTVRKVTGPVSGAGVWLKVFDDPATVGGRLGEGWWINPEPGHLMPVPLTATEPPAVPDGYRVRAWTRGGVTRVLLAAPDGSWATRGQVAPTGRTAVVDQVETSPAHRRRGLGSFVMRTLTREAVAQGAERGVLAGTPDGRALYEALGRRVEAPLTSAKFVGTAVEGSWAG</sequence>
<evidence type="ECO:0000313" key="2">
    <source>
        <dbReference type="EMBL" id="GGJ46261.1"/>
    </source>
</evidence>
<dbReference type="SUPFAM" id="SSF55729">
    <property type="entry name" value="Acyl-CoA N-acyltransferases (Nat)"/>
    <property type="match status" value="1"/>
</dbReference>
<dbReference type="CDD" id="cd04301">
    <property type="entry name" value="NAT_SF"/>
    <property type="match status" value="1"/>
</dbReference>
<keyword evidence="3" id="KW-1185">Reference proteome</keyword>
<dbReference type="AlphaFoldDB" id="A0A917L8M3"/>
<protein>
    <recommendedName>
        <fullName evidence="1">N-acetyltransferase domain-containing protein</fullName>
    </recommendedName>
</protein>